<sequence length="77" mass="8538">MTKRICPDCNGEMEKGFVPDFSDGTAMVACWHPGVPENQTLMGLQVSRGAIKHDRNELKPITTYRCVACGSLRFYAS</sequence>
<accession>Q7UPC1</accession>
<name>Q7UPC1_RHOBA</name>
<dbReference type="eggNOG" id="ENOG502ZFV5">
    <property type="taxonomic scope" value="Bacteria"/>
</dbReference>
<protein>
    <recommendedName>
        <fullName evidence="1">DUF6487 domain-containing protein</fullName>
    </recommendedName>
</protein>
<reference evidence="2 3" key="1">
    <citation type="journal article" date="2003" name="Proc. Natl. Acad. Sci. U.S.A.">
        <title>Complete genome sequence of the marine planctomycete Pirellula sp. strain 1.</title>
        <authorList>
            <person name="Gloeckner F.O."/>
            <person name="Kube M."/>
            <person name="Bauer M."/>
            <person name="Teeling H."/>
            <person name="Lombardot T."/>
            <person name="Ludwig W."/>
            <person name="Gade D."/>
            <person name="Beck A."/>
            <person name="Borzym K."/>
            <person name="Heitmann K."/>
            <person name="Rabus R."/>
            <person name="Schlesner H."/>
            <person name="Amann R."/>
            <person name="Reinhardt R."/>
        </authorList>
    </citation>
    <scope>NUCLEOTIDE SEQUENCE [LARGE SCALE GENOMIC DNA]</scope>
    <source>
        <strain evidence="3">DSM 10527 / NCIMB 13988 / SH1</strain>
    </source>
</reference>
<evidence type="ECO:0000313" key="3">
    <source>
        <dbReference type="Proteomes" id="UP000001025"/>
    </source>
</evidence>
<dbReference type="PATRIC" id="fig|243090.15.peg.3407"/>
<dbReference type="HOGENOM" id="CLU_2635678_0_0_0"/>
<dbReference type="InParanoid" id="Q7UPC1"/>
<dbReference type="EMBL" id="BX294145">
    <property type="protein sequence ID" value="CAD75141.1"/>
    <property type="molecule type" value="Genomic_DNA"/>
</dbReference>
<dbReference type="EnsemblBacteria" id="CAD75141">
    <property type="protein sequence ID" value="CAD75141"/>
    <property type="gene ID" value="RB7037"/>
</dbReference>
<dbReference type="AlphaFoldDB" id="Q7UPC1"/>
<organism evidence="2 3">
    <name type="scientific">Rhodopirellula baltica (strain DSM 10527 / NCIMB 13988 / SH1)</name>
    <dbReference type="NCBI Taxonomy" id="243090"/>
    <lineage>
        <taxon>Bacteria</taxon>
        <taxon>Pseudomonadati</taxon>
        <taxon>Planctomycetota</taxon>
        <taxon>Planctomycetia</taxon>
        <taxon>Pirellulales</taxon>
        <taxon>Pirellulaceae</taxon>
        <taxon>Rhodopirellula</taxon>
    </lineage>
</organism>
<feature type="domain" description="DUF6487" evidence="1">
    <location>
        <begin position="6"/>
        <end position="70"/>
    </location>
</feature>
<keyword evidence="3" id="KW-1185">Reference proteome</keyword>
<dbReference type="KEGG" id="rba:RB7037"/>
<evidence type="ECO:0000259" key="1">
    <source>
        <dbReference type="Pfam" id="PF20097"/>
    </source>
</evidence>
<gene>
    <name evidence="2" type="ordered locus">RB7037</name>
</gene>
<evidence type="ECO:0000313" key="2">
    <source>
        <dbReference type="EMBL" id="CAD75141.1"/>
    </source>
</evidence>
<proteinExistence type="predicted"/>
<dbReference type="OrthoDB" id="7573292at2"/>
<dbReference type="InterPro" id="IPR045504">
    <property type="entry name" value="DUF6487"/>
</dbReference>
<dbReference type="RefSeq" id="WP_011121214.1">
    <property type="nucleotide sequence ID" value="NC_005027.1"/>
</dbReference>
<dbReference type="Pfam" id="PF20097">
    <property type="entry name" value="DUF6487"/>
    <property type="match status" value="1"/>
</dbReference>
<dbReference type="Proteomes" id="UP000001025">
    <property type="component" value="Chromosome"/>
</dbReference>